<evidence type="ECO:0000313" key="1">
    <source>
        <dbReference type="EMBL" id="TFK99180.1"/>
    </source>
</evidence>
<dbReference type="OrthoDB" id="5319191at2759"/>
<protein>
    <recommendedName>
        <fullName evidence="3">Dockerin type 1</fullName>
    </recommendedName>
</protein>
<dbReference type="SUPFAM" id="SSF55486">
    <property type="entry name" value="Metalloproteases ('zincins'), catalytic domain"/>
    <property type="match status" value="1"/>
</dbReference>
<keyword evidence="2" id="KW-1185">Reference proteome</keyword>
<dbReference type="InterPro" id="IPR045690">
    <property type="entry name" value="DUF6055"/>
</dbReference>
<dbReference type="Proteomes" id="UP000305067">
    <property type="component" value="Unassembled WGS sequence"/>
</dbReference>
<evidence type="ECO:0008006" key="3">
    <source>
        <dbReference type="Google" id="ProtNLM"/>
    </source>
</evidence>
<evidence type="ECO:0000313" key="2">
    <source>
        <dbReference type="Proteomes" id="UP000305067"/>
    </source>
</evidence>
<reference evidence="1 2" key="1">
    <citation type="journal article" date="2019" name="Nat. Ecol. Evol.">
        <title>Megaphylogeny resolves global patterns of mushroom evolution.</title>
        <authorList>
            <person name="Varga T."/>
            <person name="Krizsan K."/>
            <person name="Foldi C."/>
            <person name="Dima B."/>
            <person name="Sanchez-Garcia M."/>
            <person name="Sanchez-Ramirez S."/>
            <person name="Szollosi G.J."/>
            <person name="Szarkandi J.G."/>
            <person name="Papp V."/>
            <person name="Albert L."/>
            <person name="Andreopoulos W."/>
            <person name="Angelini C."/>
            <person name="Antonin V."/>
            <person name="Barry K.W."/>
            <person name="Bougher N.L."/>
            <person name="Buchanan P."/>
            <person name="Buyck B."/>
            <person name="Bense V."/>
            <person name="Catcheside P."/>
            <person name="Chovatia M."/>
            <person name="Cooper J."/>
            <person name="Damon W."/>
            <person name="Desjardin D."/>
            <person name="Finy P."/>
            <person name="Geml J."/>
            <person name="Haridas S."/>
            <person name="Hughes K."/>
            <person name="Justo A."/>
            <person name="Karasinski D."/>
            <person name="Kautmanova I."/>
            <person name="Kiss B."/>
            <person name="Kocsube S."/>
            <person name="Kotiranta H."/>
            <person name="LaButti K.M."/>
            <person name="Lechner B.E."/>
            <person name="Liimatainen K."/>
            <person name="Lipzen A."/>
            <person name="Lukacs Z."/>
            <person name="Mihaltcheva S."/>
            <person name="Morgado L.N."/>
            <person name="Niskanen T."/>
            <person name="Noordeloos M.E."/>
            <person name="Ohm R.A."/>
            <person name="Ortiz-Santana B."/>
            <person name="Ovrebo C."/>
            <person name="Racz N."/>
            <person name="Riley R."/>
            <person name="Savchenko A."/>
            <person name="Shiryaev A."/>
            <person name="Soop K."/>
            <person name="Spirin V."/>
            <person name="Szebenyi C."/>
            <person name="Tomsovsky M."/>
            <person name="Tulloss R.E."/>
            <person name="Uehling J."/>
            <person name="Grigoriev I.V."/>
            <person name="Vagvolgyi C."/>
            <person name="Papp T."/>
            <person name="Martin F.M."/>
            <person name="Miettinen O."/>
            <person name="Hibbett D.S."/>
            <person name="Nagy L.G."/>
        </authorList>
    </citation>
    <scope>NUCLEOTIDE SEQUENCE [LARGE SCALE GENOMIC DNA]</scope>
    <source>
        <strain evidence="1 2">CBS 309.79</strain>
    </source>
</reference>
<proteinExistence type="predicted"/>
<dbReference type="Pfam" id="PF19527">
    <property type="entry name" value="DUF6055"/>
    <property type="match status" value="1"/>
</dbReference>
<name>A0A5C3QFC3_9AGAR</name>
<sequence>MQATSMLQPAVDPARPAPGWCCRPTNSTSTWWYVGLFRRIKRVKRGRTSGRTVATLFSPVDHRNCSCRMPSLQKLTALVTLLSAVGTFAAPAPSLVARAPPAQFTALPNVGPGGSTFTDSPHFRIYGQTGSTAQSALNMLEAAYKCFVDDLGWRSSGLAYTDTTDADGPWYKVNIYSVATLPGAAGVMHSDYGTGMAWLEVQNSYAANPGVVVHEYGHGLTYHAKNWVDQGRTGAWWETTANWIADTYKTSPLCAAARSQYGQPVGNTEINLQKTIGNSFQVLVDGTAGSGNYYEAWPFFTYLHTNLDNFPALGSAILKNMWSQYSLRSNETPLHTLSRLSSTGAPRIVGRYWARMAYLDIGHTQAQQRFLSTRGSLNFANLDSTGFGNYRVKSARQPRYMGANINPLKFSGAVTITARVAAVSGGTFTATLVARNTSSGATRYVELSGGSGSISVASREEATLVVANTPALILYDPFSIPAEVNKGLDYTVALTNATF</sequence>
<organism evidence="1 2">
    <name type="scientific">Pterulicium gracile</name>
    <dbReference type="NCBI Taxonomy" id="1884261"/>
    <lineage>
        <taxon>Eukaryota</taxon>
        <taxon>Fungi</taxon>
        <taxon>Dikarya</taxon>
        <taxon>Basidiomycota</taxon>
        <taxon>Agaricomycotina</taxon>
        <taxon>Agaricomycetes</taxon>
        <taxon>Agaricomycetidae</taxon>
        <taxon>Agaricales</taxon>
        <taxon>Pleurotineae</taxon>
        <taxon>Pterulaceae</taxon>
        <taxon>Pterulicium</taxon>
    </lineage>
</organism>
<dbReference type="AlphaFoldDB" id="A0A5C3QFC3"/>
<gene>
    <name evidence="1" type="ORF">BDV98DRAFT_187336</name>
</gene>
<accession>A0A5C3QFC3</accession>
<dbReference type="EMBL" id="ML178835">
    <property type="protein sequence ID" value="TFK99180.1"/>
    <property type="molecule type" value="Genomic_DNA"/>
</dbReference>